<dbReference type="Proteomes" id="UP000193411">
    <property type="component" value="Unassembled WGS sequence"/>
</dbReference>
<evidence type="ECO:0000256" key="1">
    <source>
        <dbReference type="ARBA" id="ARBA00006993"/>
    </source>
</evidence>
<comment type="caution">
    <text evidence="3">The sequence shown here is derived from an EMBL/GenBank/DDBJ whole genome shotgun (WGS) entry which is preliminary data.</text>
</comment>
<feature type="compositionally biased region" description="Polar residues" evidence="2">
    <location>
        <begin position="127"/>
        <end position="136"/>
    </location>
</feature>
<dbReference type="GO" id="GO:0034237">
    <property type="term" value="F:protein kinase A regulatory subunit binding"/>
    <property type="evidence" value="ECO:0007669"/>
    <property type="project" value="TreeGrafter"/>
</dbReference>
<feature type="compositionally biased region" description="Pro residues" evidence="2">
    <location>
        <begin position="370"/>
        <end position="387"/>
    </location>
</feature>
<dbReference type="OrthoDB" id="1060785at2759"/>
<feature type="compositionally biased region" description="Low complexity" evidence="2">
    <location>
        <begin position="221"/>
        <end position="230"/>
    </location>
</feature>
<comment type="similarity">
    <text evidence="1">Belongs to the SCAR/WAVE family.</text>
</comment>
<dbReference type="GO" id="GO:0071933">
    <property type="term" value="F:Arp2/3 complex binding"/>
    <property type="evidence" value="ECO:0007669"/>
    <property type="project" value="TreeGrafter"/>
</dbReference>
<gene>
    <name evidence="3" type="ORF">BCR44DRAFT_1485978</name>
</gene>
<feature type="region of interest" description="Disordered" evidence="2">
    <location>
        <begin position="493"/>
        <end position="512"/>
    </location>
</feature>
<dbReference type="Gene3D" id="6.10.280.150">
    <property type="match status" value="2"/>
</dbReference>
<evidence type="ECO:0000256" key="2">
    <source>
        <dbReference type="SAM" id="MobiDB-lite"/>
    </source>
</evidence>
<feature type="compositionally biased region" description="Pro residues" evidence="2">
    <location>
        <begin position="352"/>
        <end position="363"/>
    </location>
</feature>
<dbReference type="GO" id="GO:0030036">
    <property type="term" value="P:actin cytoskeleton organization"/>
    <property type="evidence" value="ECO:0007669"/>
    <property type="project" value="InterPro"/>
</dbReference>
<evidence type="ECO:0000313" key="3">
    <source>
        <dbReference type="EMBL" id="ORZ34478.1"/>
    </source>
</evidence>
<sequence length="512" mass="52739">MPLVRNHVTTDPPPAVPVNAPASAIQPGGLEAQRVQTLQLLRCIESLAQFTGHAASILKDLHAQVHSAAAQSSSSLAQRTADLAAATSTLQSAPVDAYLTAKPIRLSDPTPSPLFGFLTRATRPTSIQSSLSQCTAPPQLDLLDPHRDDGKKCMSFYSDPEFFAEEWRKVMAKEDEERRKRKKARKQKQMEEKQKLTGAGGKDGGASSLARNKSLRGAARQQQQQQQQQQGAVGTGTASRASLASNVDAQAMARSNGSMAVPGPGSTTSGALPTSESSASLARAGQPGMPRSESSSKILPGTHDSMALPPPPPPPMDGSMGMPRVPSNLGAFDTSALPPPPPPTDAFAGTHVPPPPPPPPAPPVSSGSGAPPPPPPPPPSIGLPAPPSAASGSIPPPPPPPMSDASSGGGAPSLAALVLQAPKLRPAAARATPAEGPNTAAKAGDGIDSVLTSIKAGGFQLRKVEKPVGPPPKKSPVEEYGNDVAGILMRRAAIEMSDSDEDESESDDDDDW</sequence>
<evidence type="ECO:0008006" key="5">
    <source>
        <dbReference type="Google" id="ProtNLM"/>
    </source>
</evidence>
<dbReference type="STRING" id="765915.A0A1Y2HIQ1"/>
<dbReference type="GO" id="GO:2000601">
    <property type="term" value="P:positive regulation of Arp2/3 complex-mediated actin nucleation"/>
    <property type="evidence" value="ECO:0007669"/>
    <property type="project" value="TreeGrafter"/>
</dbReference>
<feature type="compositionally biased region" description="Polar residues" evidence="2">
    <location>
        <begin position="236"/>
        <end position="258"/>
    </location>
</feature>
<dbReference type="PANTHER" id="PTHR12902">
    <property type="entry name" value="WASP-1"/>
    <property type="match status" value="1"/>
</dbReference>
<dbReference type="GO" id="GO:0003779">
    <property type="term" value="F:actin binding"/>
    <property type="evidence" value="ECO:0007669"/>
    <property type="project" value="UniProtKB-KW"/>
</dbReference>
<evidence type="ECO:0000313" key="4">
    <source>
        <dbReference type="Proteomes" id="UP000193411"/>
    </source>
</evidence>
<dbReference type="PANTHER" id="PTHR12902:SF1">
    <property type="entry name" value="WISKOTT-ALDRICH SYNDROME PROTEIN FAMILY MEMBER"/>
    <property type="match status" value="1"/>
</dbReference>
<proteinExistence type="inferred from homology"/>
<feature type="region of interest" description="Disordered" evidence="2">
    <location>
        <begin position="178"/>
        <end position="446"/>
    </location>
</feature>
<dbReference type="InterPro" id="IPR028288">
    <property type="entry name" value="SCAR/WAVE_fam"/>
</dbReference>
<dbReference type="GO" id="GO:0005856">
    <property type="term" value="C:cytoskeleton"/>
    <property type="evidence" value="ECO:0007669"/>
    <property type="project" value="UniProtKB-SubCell"/>
</dbReference>
<dbReference type="EMBL" id="MCFL01000028">
    <property type="protein sequence ID" value="ORZ34478.1"/>
    <property type="molecule type" value="Genomic_DNA"/>
</dbReference>
<feature type="compositionally biased region" description="Acidic residues" evidence="2">
    <location>
        <begin position="497"/>
        <end position="512"/>
    </location>
</feature>
<feature type="compositionally biased region" description="Polar residues" evidence="2">
    <location>
        <begin position="265"/>
        <end position="280"/>
    </location>
</feature>
<reference evidence="3 4" key="1">
    <citation type="submission" date="2016-07" db="EMBL/GenBank/DDBJ databases">
        <title>Pervasive Adenine N6-methylation of Active Genes in Fungi.</title>
        <authorList>
            <consortium name="DOE Joint Genome Institute"/>
            <person name="Mondo S.J."/>
            <person name="Dannebaum R.O."/>
            <person name="Kuo R.C."/>
            <person name="Labutti K."/>
            <person name="Haridas S."/>
            <person name="Kuo A."/>
            <person name="Salamov A."/>
            <person name="Ahrendt S.R."/>
            <person name="Lipzen A."/>
            <person name="Sullivan W."/>
            <person name="Andreopoulos W.B."/>
            <person name="Clum A."/>
            <person name="Lindquist E."/>
            <person name="Daum C."/>
            <person name="Ramamoorthy G.K."/>
            <person name="Gryganskyi A."/>
            <person name="Culley D."/>
            <person name="Magnuson J.K."/>
            <person name="James T.Y."/>
            <person name="O'Malley M.A."/>
            <person name="Stajich J.E."/>
            <person name="Spatafora J.W."/>
            <person name="Visel A."/>
            <person name="Grigoriev I.V."/>
        </authorList>
    </citation>
    <scope>NUCLEOTIDE SEQUENCE [LARGE SCALE GENOMIC DNA]</scope>
    <source>
        <strain evidence="3 4">PL171</strain>
    </source>
</reference>
<protein>
    <recommendedName>
        <fullName evidence="5">WASP family protein member</fullName>
    </recommendedName>
</protein>
<name>A0A1Y2HIQ1_9FUNG</name>
<organism evidence="3 4">
    <name type="scientific">Catenaria anguillulae PL171</name>
    <dbReference type="NCBI Taxonomy" id="765915"/>
    <lineage>
        <taxon>Eukaryota</taxon>
        <taxon>Fungi</taxon>
        <taxon>Fungi incertae sedis</taxon>
        <taxon>Blastocladiomycota</taxon>
        <taxon>Blastocladiomycetes</taxon>
        <taxon>Blastocladiales</taxon>
        <taxon>Catenariaceae</taxon>
        <taxon>Catenaria</taxon>
    </lineage>
</organism>
<accession>A0A1Y2HIQ1</accession>
<feature type="region of interest" description="Disordered" evidence="2">
    <location>
        <begin position="127"/>
        <end position="146"/>
    </location>
</feature>
<keyword evidence="4" id="KW-1185">Reference proteome</keyword>
<dbReference type="AlphaFoldDB" id="A0A1Y2HIQ1"/>